<dbReference type="Proteomes" id="UP001139409">
    <property type="component" value="Unassembled WGS sequence"/>
</dbReference>
<reference evidence="1" key="1">
    <citation type="submission" date="2021-09" db="EMBL/GenBank/DDBJ databases">
        <title>Fulvivirga sp. isolated from coastal sediment.</title>
        <authorList>
            <person name="Yu H."/>
        </authorList>
    </citation>
    <scope>NUCLEOTIDE SEQUENCE</scope>
    <source>
        <strain evidence="1">1062</strain>
    </source>
</reference>
<evidence type="ECO:0008006" key="3">
    <source>
        <dbReference type="Google" id="ProtNLM"/>
    </source>
</evidence>
<gene>
    <name evidence="1" type="ORF">LDX50_28355</name>
</gene>
<comment type="caution">
    <text evidence="1">The sequence shown here is derived from an EMBL/GenBank/DDBJ whole genome shotgun (WGS) entry which is preliminary data.</text>
</comment>
<protein>
    <recommendedName>
        <fullName evidence="3">TonB C-terminal domain-containing protein</fullName>
    </recommendedName>
</protein>
<dbReference type="AlphaFoldDB" id="A0A9X1HWS5"/>
<evidence type="ECO:0000313" key="1">
    <source>
        <dbReference type="EMBL" id="MCA6078820.1"/>
    </source>
</evidence>
<proteinExistence type="predicted"/>
<dbReference type="EMBL" id="JAIXNE010000007">
    <property type="protein sequence ID" value="MCA6078820.1"/>
    <property type="molecule type" value="Genomic_DNA"/>
</dbReference>
<organism evidence="1 2">
    <name type="scientific">Fulvivirga sedimenti</name>
    <dbReference type="NCBI Taxonomy" id="2879465"/>
    <lineage>
        <taxon>Bacteria</taxon>
        <taxon>Pseudomonadati</taxon>
        <taxon>Bacteroidota</taxon>
        <taxon>Cytophagia</taxon>
        <taxon>Cytophagales</taxon>
        <taxon>Fulvivirgaceae</taxon>
        <taxon>Fulvivirga</taxon>
    </lineage>
</organism>
<name>A0A9X1HWS5_9BACT</name>
<keyword evidence="2" id="KW-1185">Reference proteome</keyword>
<dbReference type="SUPFAM" id="SSF74653">
    <property type="entry name" value="TolA/TonB C-terminal domain"/>
    <property type="match status" value="1"/>
</dbReference>
<dbReference type="RefSeq" id="WP_225699681.1">
    <property type="nucleotide sequence ID" value="NZ_JAIXNE010000007.1"/>
</dbReference>
<accession>A0A9X1HWS5</accession>
<sequence length="234" mass="26846">MKLVVIILILITAKGYSQSIEQLEEIKKGLKQKIYVYQDSIKKIEDRIDRMLKEQLSQGFELNIDIYVSEAWIYEGPDNSSELLVTVKEDTVHVVRLYNKFFSEVIYKDMRGYGINFWLRKGSPLIGAAIEEYEKKDLEEIQGTGHALNIVGWIWDEVPRKKDSLNENGTVTFEFTIDEDGYVIAVRTLQRSVSPSVAKFYEEQLQRTTFSRTGSSAAKPGNTKGTVTFNVVKR</sequence>
<evidence type="ECO:0000313" key="2">
    <source>
        <dbReference type="Proteomes" id="UP001139409"/>
    </source>
</evidence>